<feature type="region of interest" description="Disordered" evidence="1">
    <location>
        <begin position="1"/>
        <end position="23"/>
    </location>
</feature>
<sequence length="479" mass="52811">MPADIFGDAPPRPPGGKKEQTATAKANAKQSVIVLARVRAVVNDPAIYALAAQLPEKEAGSPGRPADFPLYIYLLYNALTAVFQSARATEAHLADPTYWSLVREGVAQCLDQAAADALPETGPTRNQWLYNRKKLVDHLPALLDAFRERALAQALSQGLLDPNAPRSWSAPGQTQLVVGDGTIPKSPTKAQKPTSIDERTGELRHHRVDPGAGLHSEGGDENTKVWGPKFVFLSSRSPHYHERVVLDLRYQRPRHPGGEAALAVDSAVRLAGFAPGMLGVVWDGALRGVHRNSLAKAGLLAINKQHRGAKPEKITALRGPACYHDLYAADGRVTERTLTEDGTAEYRPIPVTRVERRESSDSCRWYHVLAIPCYRGVTHIHRVRLDQNEEDTKRAFNTAEHLRQIPPGTATFDRLYGHRPDSESLNALLDTTWRHKRIIAYGADRQTLAVLAFAQTQNAIARHCYLRRTATDQQLRSAA</sequence>
<organism evidence="2 3">
    <name type="scientific">Actinospica acidithermotolerans</name>
    <dbReference type="NCBI Taxonomy" id="2828514"/>
    <lineage>
        <taxon>Bacteria</taxon>
        <taxon>Bacillati</taxon>
        <taxon>Actinomycetota</taxon>
        <taxon>Actinomycetes</taxon>
        <taxon>Catenulisporales</taxon>
        <taxon>Actinospicaceae</taxon>
        <taxon>Actinospica</taxon>
    </lineage>
</organism>
<proteinExistence type="predicted"/>
<gene>
    <name evidence="2" type="ORF">KDK95_17620</name>
</gene>
<comment type="caution">
    <text evidence="2">The sequence shown here is derived from an EMBL/GenBank/DDBJ whole genome shotgun (WGS) entry which is preliminary data.</text>
</comment>
<accession>A0A941E893</accession>
<reference evidence="2" key="1">
    <citation type="submission" date="2021-04" db="EMBL/GenBank/DDBJ databases">
        <title>Genome based classification of Actinospica acidithermotolerans sp. nov., an actinobacterium isolated from an Indonesian hot spring.</title>
        <authorList>
            <person name="Kusuma A.B."/>
            <person name="Putra K.E."/>
            <person name="Nafisah S."/>
            <person name="Loh J."/>
            <person name="Nouioui I."/>
            <person name="Goodfellow M."/>
        </authorList>
    </citation>
    <scope>NUCLEOTIDE SEQUENCE</scope>
    <source>
        <strain evidence="2">MGRD01-02</strain>
    </source>
</reference>
<evidence type="ECO:0000256" key="1">
    <source>
        <dbReference type="SAM" id="MobiDB-lite"/>
    </source>
</evidence>
<dbReference type="RefSeq" id="WP_212519279.1">
    <property type="nucleotide sequence ID" value="NZ_JAGSOH010000049.1"/>
</dbReference>
<dbReference type="Proteomes" id="UP000676325">
    <property type="component" value="Unassembled WGS sequence"/>
</dbReference>
<evidence type="ECO:0000313" key="3">
    <source>
        <dbReference type="Proteomes" id="UP000676325"/>
    </source>
</evidence>
<protein>
    <recommendedName>
        <fullName evidence="4">Transposase</fullName>
    </recommendedName>
</protein>
<evidence type="ECO:0000313" key="2">
    <source>
        <dbReference type="EMBL" id="MBR7828140.1"/>
    </source>
</evidence>
<name>A0A941E893_9ACTN</name>
<feature type="region of interest" description="Disordered" evidence="1">
    <location>
        <begin position="164"/>
        <end position="198"/>
    </location>
</feature>
<dbReference type="AlphaFoldDB" id="A0A941E893"/>
<dbReference type="EMBL" id="JAGSOH010000049">
    <property type="protein sequence ID" value="MBR7828140.1"/>
    <property type="molecule type" value="Genomic_DNA"/>
</dbReference>
<keyword evidence="3" id="KW-1185">Reference proteome</keyword>
<evidence type="ECO:0008006" key="4">
    <source>
        <dbReference type="Google" id="ProtNLM"/>
    </source>
</evidence>